<dbReference type="AlphaFoldDB" id="A0AAN8P975"/>
<dbReference type="EMBL" id="JAWJWE010000039">
    <property type="protein sequence ID" value="KAK6621327.1"/>
    <property type="molecule type" value="Genomic_DNA"/>
</dbReference>
<name>A0AAN8P975_POLSC</name>
<evidence type="ECO:0000256" key="1">
    <source>
        <dbReference type="SAM" id="MobiDB-lite"/>
    </source>
</evidence>
<accession>A0AAN8P975</accession>
<sequence>MENTTWAYETLWKPAGVGAEQVIHVGWSTDDVASSQLWSAKAYTRQTPASVAPLLLWMKGTVSVSSREDEKGQTIRQEKRQREIGERSRRRHTAEWSTMCVCWARSQNCSALVKKFKCSEEEEELNDEKKSKRLKEADRQWPTSIPRRESVNKLYIEIK</sequence>
<protein>
    <submittedName>
        <fullName evidence="2">Uncharacterized protein</fullName>
    </submittedName>
</protein>
<feature type="compositionally biased region" description="Basic and acidic residues" evidence="1">
    <location>
        <begin position="127"/>
        <end position="139"/>
    </location>
</feature>
<feature type="region of interest" description="Disordered" evidence="1">
    <location>
        <begin position="66"/>
        <end position="90"/>
    </location>
</feature>
<evidence type="ECO:0000313" key="2">
    <source>
        <dbReference type="EMBL" id="KAK6621327.1"/>
    </source>
</evidence>
<organism evidence="2 3">
    <name type="scientific">Polyplax serrata</name>
    <name type="common">Common mouse louse</name>
    <dbReference type="NCBI Taxonomy" id="468196"/>
    <lineage>
        <taxon>Eukaryota</taxon>
        <taxon>Metazoa</taxon>
        <taxon>Ecdysozoa</taxon>
        <taxon>Arthropoda</taxon>
        <taxon>Hexapoda</taxon>
        <taxon>Insecta</taxon>
        <taxon>Pterygota</taxon>
        <taxon>Neoptera</taxon>
        <taxon>Paraneoptera</taxon>
        <taxon>Psocodea</taxon>
        <taxon>Troctomorpha</taxon>
        <taxon>Phthiraptera</taxon>
        <taxon>Anoplura</taxon>
        <taxon>Polyplacidae</taxon>
        <taxon>Polyplax</taxon>
    </lineage>
</organism>
<dbReference type="Proteomes" id="UP001372834">
    <property type="component" value="Unassembled WGS sequence"/>
</dbReference>
<reference evidence="2 3" key="1">
    <citation type="submission" date="2023-10" db="EMBL/GenBank/DDBJ databases">
        <title>Genomes of two closely related lineages of the louse Polyplax serrata with different host specificities.</title>
        <authorList>
            <person name="Martinu J."/>
            <person name="Tarabai H."/>
            <person name="Stefka J."/>
            <person name="Hypsa V."/>
        </authorList>
    </citation>
    <scope>NUCLEOTIDE SEQUENCE [LARGE SCALE GENOMIC DNA]</scope>
    <source>
        <strain evidence="2">HR10_N</strain>
    </source>
</reference>
<evidence type="ECO:0000313" key="3">
    <source>
        <dbReference type="Proteomes" id="UP001372834"/>
    </source>
</evidence>
<gene>
    <name evidence="2" type="ORF">RUM43_011633</name>
</gene>
<comment type="caution">
    <text evidence="2">The sequence shown here is derived from an EMBL/GenBank/DDBJ whole genome shotgun (WGS) entry which is preliminary data.</text>
</comment>
<feature type="region of interest" description="Disordered" evidence="1">
    <location>
        <begin position="120"/>
        <end position="142"/>
    </location>
</feature>
<proteinExistence type="predicted"/>
<feature type="compositionally biased region" description="Basic and acidic residues" evidence="1">
    <location>
        <begin position="66"/>
        <end position="87"/>
    </location>
</feature>